<evidence type="ECO:0000256" key="1">
    <source>
        <dbReference type="ARBA" id="ARBA00004167"/>
    </source>
</evidence>
<feature type="non-terminal residue" evidence="8">
    <location>
        <position position="1"/>
    </location>
</feature>
<keyword evidence="5 6" id="KW-0472">Membrane</keyword>
<evidence type="ECO:0000256" key="3">
    <source>
        <dbReference type="ARBA" id="ARBA00022729"/>
    </source>
</evidence>
<evidence type="ECO:0000313" key="8">
    <source>
        <dbReference type="EMBL" id="KAF4367485.1"/>
    </source>
</evidence>
<keyword evidence="2 6" id="KW-0812">Transmembrane</keyword>
<evidence type="ECO:0000256" key="4">
    <source>
        <dbReference type="ARBA" id="ARBA00022989"/>
    </source>
</evidence>
<dbReference type="AlphaFoldDB" id="A0A7J6FA37"/>
<name>A0A7J6FA37_CANSA</name>
<evidence type="ECO:0000313" key="10">
    <source>
        <dbReference type="Proteomes" id="UP000525078"/>
    </source>
</evidence>
<dbReference type="EMBL" id="JAATIQ010000246">
    <property type="protein sequence ID" value="KAF4367485.1"/>
    <property type="molecule type" value="Genomic_DNA"/>
</dbReference>
<comment type="caution">
    <text evidence="8">The sequence shown here is derived from an EMBL/GenBank/DDBJ whole genome shotgun (WGS) entry which is preliminary data.</text>
</comment>
<accession>A0A7J6FA37</accession>
<dbReference type="EMBL" id="JAATIP010000053">
    <property type="protein sequence ID" value="KAF4383074.1"/>
    <property type="molecule type" value="Genomic_DNA"/>
</dbReference>
<dbReference type="Proteomes" id="UP000583929">
    <property type="component" value="Unassembled WGS sequence"/>
</dbReference>
<keyword evidence="4 6" id="KW-1133">Transmembrane helix</keyword>
<keyword evidence="11" id="KW-1185">Reference proteome</keyword>
<proteinExistence type="predicted"/>
<reference evidence="10 11" key="1">
    <citation type="journal article" date="2020" name="bioRxiv">
        <title>Sequence and annotation of 42 cannabis genomes reveals extensive copy number variation in cannabinoid synthesis and pathogen resistance genes.</title>
        <authorList>
            <person name="Mckernan K.J."/>
            <person name="Helbert Y."/>
            <person name="Kane L.T."/>
            <person name="Ebling H."/>
            <person name="Zhang L."/>
            <person name="Liu B."/>
            <person name="Eaton Z."/>
            <person name="Mclaughlin S."/>
            <person name="Kingan S."/>
            <person name="Baybayan P."/>
            <person name="Concepcion G."/>
            <person name="Jordan M."/>
            <person name="Riva A."/>
            <person name="Barbazuk W."/>
            <person name="Harkins T."/>
        </authorList>
    </citation>
    <scope>NUCLEOTIDE SEQUENCE [LARGE SCALE GENOMIC DNA]</scope>
    <source>
        <strain evidence="10 11">cv. Jamaican Lion 4</strain>
        <strain evidence="8">Father</strain>
        <strain evidence="9">Mother</strain>
        <tissue evidence="8">Leaf</tissue>
    </source>
</reference>
<evidence type="ECO:0000313" key="9">
    <source>
        <dbReference type="EMBL" id="KAF4383074.1"/>
    </source>
</evidence>
<dbReference type="InterPro" id="IPR024788">
    <property type="entry name" value="Malectin-like_Carb-bd_dom"/>
</dbReference>
<organism evidence="8 11">
    <name type="scientific">Cannabis sativa</name>
    <name type="common">Hemp</name>
    <name type="synonym">Marijuana</name>
    <dbReference type="NCBI Taxonomy" id="3483"/>
    <lineage>
        <taxon>Eukaryota</taxon>
        <taxon>Viridiplantae</taxon>
        <taxon>Streptophyta</taxon>
        <taxon>Embryophyta</taxon>
        <taxon>Tracheophyta</taxon>
        <taxon>Spermatophyta</taxon>
        <taxon>Magnoliopsida</taxon>
        <taxon>eudicotyledons</taxon>
        <taxon>Gunneridae</taxon>
        <taxon>Pentapetalae</taxon>
        <taxon>rosids</taxon>
        <taxon>fabids</taxon>
        <taxon>Rosales</taxon>
        <taxon>Cannabaceae</taxon>
        <taxon>Cannabis</taxon>
    </lineage>
</organism>
<evidence type="ECO:0000313" key="11">
    <source>
        <dbReference type="Proteomes" id="UP000583929"/>
    </source>
</evidence>
<keyword evidence="3" id="KW-0732">Signal</keyword>
<dbReference type="GO" id="GO:0016020">
    <property type="term" value="C:membrane"/>
    <property type="evidence" value="ECO:0007669"/>
    <property type="project" value="UniProtKB-SubCell"/>
</dbReference>
<evidence type="ECO:0000256" key="2">
    <source>
        <dbReference type="ARBA" id="ARBA00022692"/>
    </source>
</evidence>
<dbReference type="Pfam" id="PF12819">
    <property type="entry name" value="Malectin_like"/>
    <property type="match status" value="1"/>
</dbReference>
<gene>
    <name evidence="9" type="ORF">F8388_009105</name>
    <name evidence="8" type="ORF">G4B88_003689</name>
</gene>
<feature type="domain" description="Malectin-like" evidence="7">
    <location>
        <begin position="42"/>
        <end position="226"/>
    </location>
</feature>
<dbReference type="PANTHER" id="PTHR45631:SF21">
    <property type="entry name" value="PROTEIN KINASE DOMAIN-CONTAINING PROTEIN"/>
    <property type="match status" value="1"/>
</dbReference>
<evidence type="ECO:0000256" key="6">
    <source>
        <dbReference type="SAM" id="Phobius"/>
    </source>
</evidence>
<sequence>DYFIFITSHTSMDKKSFWVFFILFSGFWVLALSDIKDGFLSLSCGGTSNYTDSSGVLWIPDSDYISLGNITTIKYNQNNFTTTVSARYFPVFRSRKCYRIPLKNTSSLVLIRAKFVYKNYDGLGKPPSFSVSLGTAIVGTIDLAKNDPQIEEFVWPVSKETLSFCLLGVRRKGAPVISSLEVRPLPQGAYTSGVEDFQHKSLRKNHRINCGYTNGSLRYEPFTFNLLYIRFFNIFRLNDILNSVLIKVIDQTLVLLNDNQFSLFCTILKNTESKLSFIKTDSPVYNFYKTQNLKYLPMFLW</sequence>
<comment type="subcellular location">
    <subcellularLocation>
        <location evidence="1">Membrane</location>
        <topology evidence="1">Single-pass membrane protein</topology>
    </subcellularLocation>
</comment>
<evidence type="ECO:0000256" key="5">
    <source>
        <dbReference type="ARBA" id="ARBA00023136"/>
    </source>
</evidence>
<dbReference type="Proteomes" id="UP000525078">
    <property type="component" value="Unassembled WGS sequence"/>
</dbReference>
<dbReference type="PANTHER" id="PTHR45631">
    <property type="entry name" value="OS07G0107800 PROTEIN-RELATED"/>
    <property type="match status" value="1"/>
</dbReference>
<feature type="transmembrane region" description="Helical" evidence="6">
    <location>
        <begin position="16"/>
        <end position="33"/>
    </location>
</feature>
<protein>
    <recommendedName>
        <fullName evidence="7">Malectin-like domain-containing protein</fullName>
    </recommendedName>
</protein>
<evidence type="ECO:0000259" key="7">
    <source>
        <dbReference type="Pfam" id="PF12819"/>
    </source>
</evidence>